<accession>A0A196S6Z3</accession>
<feature type="transmembrane region" description="Helical" evidence="8">
    <location>
        <begin position="738"/>
        <end position="761"/>
    </location>
</feature>
<feature type="region of interest" description="Disordered" evidence="7">
    <location>
        <begin position="816"/>
        <end position="837"/>
    </location>
</feature>
<dbReference type="InterPro" id="IPR050171">
    <property type="entry name" value="MFS_Transporters"/>
</dbReference>
<feature type="transmembrane region" description="Helical" evidence="8">
    <location>
        <begin position="313"/>
        <end position="337"/>
    </location>
</feature>
<dbReference type="InterPro" id="IPR036259">
    <property type="entry name" value="MFS_trans_sf"/>
</dbReference>
<keyword evidence="3" id="KW-1003">Cell membrane</keyword>
<organism evidence="10 11">
    <name type="scientific">Blastocystis sp. subtype 1 (strain ATCC 50177 / NandII)</name>
    <dbReference type="NCBI Taxonomy" id="478820"/>
    <lineage>
        <taxon>Eukaryota</taxon>
        <taxon>Sar</taxon>
        <taxon>Stramenopiles</taxon>
        <taxon>Bigyra</taxon>
        <taxon>Opalozoa</taxon>
        <taxon>Opalinata</taxon>
        <taxon>Blastocystidae</taxon>
        <taxon>Blastocystis</taxon>
    </lineage>
</organism>
<feature type="transmembrane region" description="Helical" evidence="8">
    <location>
        <begin position="289"/>
        <end position="307"/>
    </location>
</feature>
<dbReference type="OrthoDB" id="419616at2759"/>
<feature type="transmembrane region" description="Helical" evidence="8">
    <location>
        <begin position="678"/>
        <end position="696"/>
    </location>
</feature>
<evidence type="ECO:0000256" key="4">
    <source>
        <dbReference type="ARBA" id="ARBA00022692"/>
    </source>
</evidence>
<feature type="transmembrane region" description="Helical" evidence="8">
    <location>
        <begin position="162"/>
        <end position="182"/>
    </location>
</feature>
<feature type="transmembrane region" description="Helical" evidence="8">
    <location>
        <begin position="349"/>
        <end position="372"/>
    </location>
</feature>
<evidence type="ECO:0000259" key="9">
    <source>
        <dbReference type="PROSITE" id="PS50850"/>
    </source>
</evidence>
<dbReference type="PROSITE" id="PS00216">
    <property type="entry name" value="SUGAR_TRANSPORT_1"/>
    <property type="match status" value="1"/>
</dbReference>
<dbReference type="EMBL" id="LXWW01000561">
    <property type="protein sequence ID" value="OAO12131.1"/>
    <property type="molecule type" value="Genomic_DNA"/>
</dbReference>
<evidence type="ECO:0000256" key="2">
    <source>
        <dbReference type="ARBA" id="ARBA00022448"/>
    </source>
</evidence>
<keyword evidence="5 8" id="KW-1133">Transmembrane helix</keyword>
<evidence type="ECO:0000256" key="8">
    <source>
        <dbReference type="SAM" id="Phobius"/>
    </source>
</evidence>
<dbReference type="InterPro" id="IPR011701">
    <property type="entry name" value="MFS"/>
</dbReference>
<dbReference type="Gene3D" id="1.20.1250.20">
    <property type="entry name" value="MFS general substrate transporter like domains"/>
    <property type="match status" value="2"/>
</dbReference>
<feature type="transmembrane region" description="Helical" evidence="8">
    <location>
        <begin position="12"/>
        <end position="35"/>
    </location>
</feature>
<evidence type="ECO:0000256" key="3">
    <source>
        <dbReference type="ARBA" id="ARBA00022475"/>
    </source>
</evidence>
<keyword evidence="4 8" id="KW-0812">Transmembrane</keyword>
<dbReference type="PROSITE" id="PS50850">
    <property type="entry name" value="MFS"/>
    <property type="match status" value="1"/>
</dbReference>
<evidence type="ECO:0000256" key="7">
    <source>
        <dbReference type="SAM" id="MobiDB-lite"/>
    </source>
</evidence>
<dbReference type="CDD" id="cd17325">
    <property type="entry name" value="MFS_MdtG_SLC18_like"/>
    <property type="match status" value="1"/>
</dbReference>
<gene>
    <name evidence="10" type="ORF">AV274_6181</name>
</gene>
<feature type="domain" description="Major facilitator superfamily (MFS) profile" evidence="9">
    <location>
        <begin position="10"/>
        <end position="575"/>
    </location>
</feature>
<sequence length="891" mass="98409">MPLSLEKKKIIVIAYIAVFMDMVNFSIIVPILPYLSMELNATTMQEGILFSSYAITQLISLLVMGPLSDRYGRKYFLLLTLLGPGIGSILQGCSYSMWTLIIWRTLTGFFAGALILVQAVIGDLVPAEERSVYLSRLDACSSTAFILGPAIGGVLSQVNNHFPLIVGGVISDIAFVAAIFLLKESNPAVLQRREAKKMNIKLEESEKKVKPINRAKVHITGTMCLCFAFEFCVRWTTNAYESRYGIYLSDFFGTSSLAYSTLIIVQSVICVVLEFWIYPWFTGKLKIPIPYLAGIGMAIEFFSYLGMTVDSEMGSMLFCTLLWIGYCFAAPTSVSILSTTTHPTILGQILSYNNFFWQGSLIVCPLILSAIYQYNKKWIYYFSSFTALIAAIIMGYMSTWDNVKEIGRTSMFKAEDAKEEKVEIEMKAQGTSSVSPTEKNQTEVLSAPEGEVKPVPPAVVESEKSASVVVENQTQPVSVAVENQTQPVNAMCSSMTGFFAGALILVQAVIGDLVPAEERSVYLSRLDACSSTAFILGPAIGGVLSQVNNHFPLIVGGVISDIAFVAAIFLLKESNPAVLQRREAKKMNIKLEESEKKVKPINRAKVHITGTMCLCFAFEFCVRWTTNAYESRYGIYLSDFFGTSSLAYSTLIIVQSVICVVLEFWVYPWFTGKLKIPIPYLAGIGMAIEFFSYLGMTVDSEMGSMLFCTLLWIGYCFAAPTSVSILSTTTHPTILGQILSYNNFFWQGSLIVCPLILSAIYQYNKKWIYYFSSFTALIAAIIMGYMSTWDNVKEIGRTSMFKAEDAKEEKVEIEMKAQGTSSVPPTEKNQTEVLSAPEGEVKPVTPAVVESQTQPVSVVVESQTQPVSVVVENQTQPVSVVVENQTQPVNA</sequence>
<name>A0A196S6Z3_BLAHN</name>
<feature type="compositionally biased region" description="Polar residues" evidence="7">
    <location>
        <begin position="818"/>
        <end position="833"/>
    </location>
</feature>
<keyword evidence="6 8" id="KW-0472">Membrane</keyword>
<dbReference type="Pfam" id="PF07690">
    <property type="entry name" value="MFS_1"/>
    <property type="match status" value="2"/>
</dbReference>
<proteinExistence type="predicted"/>
<feature type="compositionally biased region" description="Polar residues" evidence="7">
    <location>
        <begin position="429"/>
        <end position="444"/>
    </location>
</feature>
<feature type="transmembrane region" description="Helical" evidence="8">
    <location>
        <begin position="488"/>
        <end position="510"/>
    </location>
</feature>
<evidence type="ECO:0000256" key="6">
    <source>
        <dbReference type="ARBA" id="ARBA00023136"/>
    </source>
</evidence>
<dbReference type="GO" id="GO:0005886">
    <property type="term" value="C:plasma membrane"/>
    <property type="evidence" value="ECO:0007669"/>
    <property type="project" value="UniProtKB-SubCell"/>
</dbReference>
<dbReference type="Proteomes" id="UP000078348">
    <property type="component" value="Unassembled WGS sequence"/>
</dbReference>
<dbReference type="PRINTS" id="PR01035">
    <property type="entry name" value="TCRTETA"/>
</dbReference>
<feature type="transmembrane region" description="Helical" evidence="8">
    <location>
        <begin position="767"/>
        <end position="787"/>
    </location>
</feature>
<reference evidence="10 11" key="1">
    <citation type="submission" date="2016-05" db="EMBL/GenBank/DDBJ databases">
        <title>Nuclear genome of Blastocystis sp. subtype 1 NandII.</title>
        <authorList>
            <person name="Gentekaki E."/>
            <person name="Curtis B."/>
            <person name="Stairs C."/>
            <person name="Eme L."/>
            <person name="Herman E."/>
            <person name="Klimes V."/>
            <person name="Arias M.C."/>
            <person name="Elias M."/>
            <person name="Hilliou F."/>
            <person name="Klute M."/>
            <person name="Malik S.-B."/>
            <person name="Pightling A."/>
            <person name="Rachubinski R."/>
            <person name="Salas D."/>
            <person name="Schlacht A."/>
            <person name="Suga H."/>
            <person name="Archibald J."/>
            <person name="Ball S.G."/>
            <person name="Clark G."/>
            <person name="Dacks J."/>
            <person name="Van Der Giezen M."/>
            <person name="Tsaousis A."/>
            <person name="Roger A."/>
        </authorList>
    </citation>
    <scope>NUCLEOTIDE SEQUENCE [LARGE SCALE GENOMIC DNA]</scope>
    <source>
        <strain evidence="11">ATCC 50177 / NandII</strain>
    </source>
</reference>
<feature type="transmembrane region" description="Helical" evidence="8">
    <location>
        <begin position="76"/>
        <end position="97"/>
    </location>
</feature>
<feature type="transmembrane region" description="Helical" evidence="8">
    <location>
        <begin position="646"/>
        <end position="666"/>
    </location>
</feature>
<keyword evidence="11" id="KW-1185">Reference proteome</keyword>
<evidence type="ECO:0000256" key="5">
    <source>
        <dbReference type="ARBA" id="ARBA00022989"/>
    </source>
</evidence>
<evidence type="ECO:0000313" key="10">
    <source>
        <dbReference type="EMBL" id="OAO12131.1"/>
    </source>
</evidence>
<dbReference type="AlphaFoldDB" id="A0A196S6Z3"/>
<feature type="transmembrane region" description="Helical" evidence="8">
    <location>
        <begin position="257"/>
        <end position="277"/>
    </location>
</feature>
<dbReference type="SUPFAM" id="SSF103473">
    <property type="entry name" value="MFS general substrate transporter"/>
    <property type="match status" value="2"/>
</dbReference>
<feature type="transmembrane region" description="Helical" evidence="8">
    <location>
        <begin position="551"/>
        <end position="571"/>
    </location>
</feature>
<dbReference type="GO" id="GO:0022857">
    <property type="term" value="F:transmembrane transporter activity"/>
    <property type="evidence" value="ECO:0007669"/>
    <property type="project" value="InterPro"/>
</dbReference>
<feature type="transmembrane region" description="Helical" evidence="8">
    <location>
        <begin position="702"/>
        <end position="726"/>
    </location>
</feature>
<keyword evidence="2" id="KW-0813">Transport</keyword>
<feature type="transmembrane region" description="Helical" evidence="8">
    <location>
        <begin position="378"/>
        <end position="398"/>
    </location>
</feature>
<comment type="caution">
    <text evidence="10">The sequence shown here is derived from an EMBL/GenBank/DDBJ whole genome shotgun (WGS) entry which is preliminary data.</text>
</comment>
<dbReference type="InterPro" id="IPR005829">
    <property type="entry name" value="Sugar_transporter_CS"/>
</dbReference>
<dbReference type="PANTHER" id="PTHR23517">
    <property type="entry name" value="RESISTANCE PROTEIN MDTM, PUTATIVE-RELATED-RELATED"/>
    <property type="match status" value="1"/>
</dbReference>
<protein>
    <submittedName>
        <fullName evidence="10">MFS transporter, multidrug efflux</fullName>
    </submittedName>
</protein>
<evidence type="ECO:0000256" key="1">
    <source>
        <dbReference type="ARBA" id="ARBA00004651"/>
    </source>
</evidence>
<comment type="subcellular location">
    <subcellularLocation>
        <location evidence="1">Cell membrane</location>
        <topology evidence="1">Multi-pass membrane protein</topology>
    </subcellularLocation>
</comment>
<feature type="transmembrane region" description="Helical" evidence="8">
    <location>
        <begin position="103"/>
        <end position="125"/>
    </location>
</feature>
<feature type="transmembrane region" description="Helical" evidence="8">
    <location>
        <begin position="137"/>
        <end position="156"/>
    </location>
</feature>
<feature type="transmembrane region" description="Helical" evidence="8">
    <location>
        <begin position="47"/>
        <end position="64"/>
    </location>
</feature>
<feature type="region of interest" description="Disordered" evidence="7">
    <location>
        <begin position="427"/>
        <end position="448"/>
    </location>
</feature>
<dbReference type="InterPro" id="IPR001958">
    <property type="entry name" value="Tet-R_TetA/multi-R_MdtG-like"/>
</dbReference>
<dbReference type="InterPro" id="IPR020846">
    <property type="entry name" value="MFS_dom"/>
</dbReference>
<evidence type="ECO:0000313" key="11">
    <source>
        <dbReference type="Proteomes" id="UP000078348"/>
    </source>
</evidence>